<comment type="caution">
    <text evidence="2">The sequence shown here is derived from an EMBL/GenBank/DDBJ whole genome shotgun (WGS) entry which is preliminary data.</text>
</comment>
<feature type="region of interest" description="Disordered" evidence="1">
    <location>
        <begin position="396"/>
        <end position="420"/>
    </location>
</feature>
<evidence type="ECO:0000313" key="2">
    <source>
        <dbReference type="EMBL" id="KAJ8988730.1"/>
    </source>
</evidence>
<dbReference type="EMBL" id="JAJGCB010000017">
    <property type="protein sequence ID" value="KAJ8988730.1"/>
    <property type="molecule type" value="Genomic_DNA"/>
</dbReference>
<feature type="region of interest" description="Disordered" evidence="1">
    <location>
        <begin position="18"/>
        <end position="81"/>
    </location>
</feature>
<feature type="compositionally biased region" description="Polar residues" evidence="1">
    <location>
        <begin position="44"/>
        <end position="53"/>
    </location>
</feature>
<sequence length="506" mass="56061">MPISIFAPIQYLSSLVKPINTPTSDSQNTPGLTARGNEADTIVVDSQSPSSTAILGPVERKRSVEEDRDEGPPRKRAMTEDRVAFLPHDDKAGSLQHPGVSSFLGRDNSTRARSEIDRILMPPPATPRRVANLRTRPRGEAKSKPDMAWRENDAVSISSSVVTRRRIEGMDDHSMEEARRHAAAIRLPPNSGIWSQAERELFFHLAYRGFEPLLPENWMLDFDTLPISLFAQGDATDTPLIHNVRGNQFRACRALRQLLEAGHDVRDRTHVSPGAKREKILERVLVRYLHWALADVGLRSSNSNYVPVHVIITKRGGRSTLETLEEVATKLHALSQRHRQPVVAQPSIEVDDQSIAEIDQTRVVVDDETLPTLFGLVIISSVIAIVTLSPFSPIPSQSPIRQTASPPDSDPGPHSSHLPDFNPDRLRIIAELDFSQKDQDVWNALGIAIVAMQVRREALKANLGVSHHDLEALGDESMSIDGSMLDGLDETFGSFSRLGMEDDPDL</sequence>
<organism evidence="2 3">
    <name type="scientific">Exophiala dermatitidis</name>
    <name type="common">Black yeast-like fungus</name>
    <name type="synonym">Wangiella dermatitidis</name>
    <dbReference type="NCBI Taxonomy" id="5970"/>
    <lineage>
        <taxon>Eukaryota</taxon>
        <taxon>Fungi</taxon>
        <taxon>Dikarya</taxon>
        <taxon>Ascomycota</taxon>
        <taxon>Pezizomycotina</taxon>
        <taxon>Eurotiomycetes</taxon>
        <taxon>Chaetothyriomycetidae</taxon>
        <taxon>Chaetothyriales</taxon>
        <taxon>Herpotrichiellaceae</taxon>
        <taxon>Exophiala</taxon>
    </lineage>
</organism>
<gene>
    <name evidence="2" type="ORF">HRR80_007357</name>
</gene>
<reference evidence="2" key="1">
    <citation type="submission" date="2023-01" db="EMBL/GenBank/DDBJ databases">
        <title>Exophiala dermititidis isolated from Cystic Fibrosis Patient.</title>
        <authorList>
            <person name="Kurbessoian T."/>
            <person name="Crocker A."/>
            <person name="Murante D."/>
            <person name="Hogan D.A."/>
            <person name="Stajich J.E."/>
        </authorList>
    </citation>
    <scope>NUCLEOTIDE SEQUENCE</scope>
    <source>
        <strain evidence="2">Ex8</strain>
    </source>
</reference>
<dbReference type="Proteomes" id="UP001161757">
    <property type="component" value="Unassembled WGS sequence"/>
</dbReference>
<feature type="compositionally biased region" description="Polar residues" evidence="1">
    <location>
        <begin position="20"/>
        <end position="31"/>
    </location>
</feature>
<name>A0AAN6ENP0_EXODE</name>
<evidence type="ECO:0000256" key="1">
    <source>
        <dbReference type="SAM" id="MobiDB-lite"/>
    </source>
</evidence>
<protein>
    <submittedName>
        <fullName evidence="2">Uncharacterized protein</fullName>
    </submittedName>
</protein>
<feature type="region of interest" description="Disordered" evidence="1">
    <location>
        <begin position="87"/>
        <end position="106"/>
    </location>
</feature>
<proteinExistence type="predicted"/>
<dbReference type="AlphaFoldDB" id="A0AAN6ENP0"/>
<feature type="compositionally biased region" description="Basic and acidic residues" evidence="1">
    <location>
        <begin position="58"/>
        <end position="81"/>
    </location>
</feature>
<accession>A0AAN6ENP0</accession>
<evidence type="ECO:0000313" key="3">
    <source>
        <dbReference type="Proteomes" id="UP001161757"/>
    </source>
</evidence>